<organism evidence="2 3">
    <name type="scientific">Clonostachys byssicola</name>
    <dbReference type="NCBI Taxonomy" id="160290"/>
    <lineage>
        <taxon>Eukaryota</taxon>
        <taxon>Fungi</taxon>
        <taxon>Dikarya</taxon>
        <taxon>Ascomycota</taxon>
        <taxon>Pezizomycotina</taxon>
        <taxon>Sordariomycetes</taxon>
        <taxon>Hypocreomycetidae</taxon>
        <taxon>Hypocreales</taxon>
        <taxon>Bionectriaceae</taxon>
        <taxon>Clonostachys</taxon>
    </lineage>
</organism>
<reference evidence="2 3" key="2">
    <citation type="submission" date="2021-10" db="EMBL/GenBank/DDBJ databases">
        <authorList>
            <person name="Piombo E."/>
        </authorList>
    </citation>
    <scope>NUCLEOTIDE SEQUENCE [LARGE SCALE GENOMIC DNA]</scope>
</reference>
<dbReference type="AlphaFoldDB" id="A0A9N9U617"/>
<dbReference type="OrthoDB" id="5150599at2759"/>
<comment type="caution">
    <text evidence="2">The sequence shown here is derived from an EMBL/GenBank/DDBJ whole genome shotgun (WGS) entry which is preliminary data.</text>
</comment>
<sequence length="224" mass="24709">MVAIGQLLFTGLSALLMVRNVGASYLDDYDGLALRDISDSYPDEVFYEKRHTGKLPKPILKAGRAAVKLGSKLPRPVKKHMKNAAGGAINGAIKASFALSKKKNQIKKKFKGKRDVEELSHLIAREIMNNPEIEHFLTRRATGRLPKPIVKAGRTAIKLGSKLPKPVKKHAKAAANGIINKAVKGSMALSKKKTQIKKKLGGKRDLGEDYDVEVRDYDDEISWE</sequence>
<feature type="chain" id="PRO_5040336593" evidence="1">
    <location>
        <begin position="24"/>
        <end position="224"/>
    </location>
</feature>
<gene>
    <name evidence="2" type="ORF">CBYS24578_00011127</name>
</gene>
<dbReference type="Proteomes" id="UP000754883">
    <property type="component" value="Unassembled WGS sequence"/>
</dbReference>
<evidence type="ECO:0000256" key="1">
    <source>
        <dbReference type="SAM" id="SignalP"/>
    </source>
</evidence>
<dbReference type="EMBL" id="CABFNO020001350">
    <property type="protein sequence ID" value="CAG9982854.1"/>
    <property type="molecule type" value="Genomic_DNA"/>
</dbReference>
<evidence type="ECO:0000313" key="3">
    <source>
        <dbReference type="Proteomes" id="UP000754883"/>
    </source>
</evidence>
<proteinExistence type="predicted"/>
<evidence type="ECO:0000313" key="2">
    <source>
        <dbReference type="EMBL" id="CAG9982854.1"/>
    </source>
</evidence>
<protein>
    <submittedName>
        <fullName evidence="2">Uncharacterized protein</fullName>
    </submittedName>
</protein>
<accession>A0A9N9U617</accession>
<keyword evidence="3" id="KW-1185">Reference proteome</keyword>
<name>A0A9N9U617_9HYPO</name>
<reference evidence="3" key="1">
    <citation type="submission" date="2019-06" db="EMBL/GenBank/DDBJ databases">
        <authorList>
            <person name="Broberg M."/>
        </authorList>
    </citation>
    <scope>NUCLEOTIDE SEQUENCE [LARGE SCALE GENOMIC DNA]</scope>
</reference>
<keyword evidence="1" id="KW-0732">Signal</keyword>
<feature type="signal peptide" evidence="1">
    <location>
        <begin position="1"/>
        <end position="23"/>
    </location>
</feature>